<sequence>ETNKNSSFQFFLCDERKFLIKEIIQIVQINSGKLRSAPTPYPEENVWIVRTPA</sequence>
<protein>
    <submittedName>
        <fullName evidence="1">Uncharacterized protein</fullName>
    </submittedName>
</protein>
<reference evidence="1" key="1">
    <citation type="journal article" date="2023" name="IScience">
        <title>Live-bearing cockroach genome reveals convergent evolutionary mechanisms linked to viviparity in insects and beyond.</title>
        <authorList>
            <person name="Fouks B."/>
            <person name="Harrison M.C."/>
            <person name="Mikhailova A.A."/>
            <person name="Marchal E."/>
            <person name="English S."/>
            <person name="Carruthers M."/>
            <person name="Jennings E.C."/>
            <person name="Chiamaka E.L."/>
            <person name="Frigard R.A."/>
            <person name="Pippel M."/>
            <person name="Attardo G.M."/>
            <person name="Benoit J.B."/>
            <person name="Bornberg-Bauer E."/>
            <person name="Tobe S.S."/>
        </authorList>
    </citation>
    <scope>NUCLEOTIDE SEQUENCE</scope>
    <source>
        <strain evidence="1">Stay&amp;Tobe</strain>
    </source>
</reference>
<dbReference type="Proteomes" id="UP001233999">
    <property type="component" value="Unassembled WGS sequence"/>
</dbReference>
<feature type="non-terminal residue" evidence="1">
    <location>
        <position position="1"/>
    </location>
</feature>
<dbReference type="AlphaFoldDB" id="A0AAD7ZQC8"/>
<keyword evidence="2" id="KW-1185">Reference proteome</keyword>
<comment type="caution">
    <text evidence="1">The sequence shown here is derived from an EMBL/GenBank/DDBJ whole genome shotgun (WGS) entry which is preliminary data.</text>
</comment>
<feature type="non-terminal residue" evidence="1">
    <location>
        <position position="53"/>
    </location>
</feature>
<proteinExistence type="predicted"/>
<gene>
    <name evidence="1" type="ORF">L9F63_021028</name>
</gene>
<dbReference type="EMBL" id="JASPKZ010007383">
    <property type="protein sequence ID" value="KAJ9584626.1"/>
    <property type="molecule type" value="Genomic_DNA"/>
</dbReference>
<organism evidence="1 2">
    <name type="scientific">Diploptera punctata</name>
    <name type="common">Pacific beetle cockroach</name>
    <dbReference type="NCBI Taxonomy" id="6984"/>
    <lineage>
        <taxon>Eukaryota</taxon>
        <taxon>Metazoa</taxon>
        <taxon>Ecdysozoa</taxon>
        <taxon>Arthropoda</taxon>
        <taxon>Hexapoda</taxon>
        <taxon>Insecta</taxon>
        <taxon>Pterygota</taxon>
        <taxon>Neoptera</taxon>
        <taxon>Polyneoptera</taxon>
        <taxon>Dictyoptera</taxon>
        <taxon>Blattodea</taxon>
        <taxon>Blaberoidea</taxon>
        <taxon>Blaberidae</taxon>
        <taxon>Diplopterinae</taxon>
        <taxon>Diploptera</taxon>
    </lineage>
</organism>
<evidence type="ECO:0000313" key="1">
    <source>
        <dbReference type="EMBL" id="KAJ9584626.1"/>
    </source>
</evidence>
<evidence type="ECO:0000313" key="2">
    <source>
        <dbReference type="Proteomes" id="UP001233999"/>
    </source>
</evidence>
<accession>A0AAD7ZQC8</accession>
<reference evidence="1" key="2">
    <citation type="submission" date="2023-05" db="EMBL/GenBank/DDBJ databases">
        <authorList>
            <person name="Fouks B."/>
        </authorList>
    </citation>
    <scope>NUCLEOTIDE SEQUENCE</scope>
    <source>
        <strain evidence="1">Stay&amp;Tobe</strain>
        <tissue evidence="1">Testes</tissue>
    </source>
</reference>
<name>A0AAD7ZQC8_DIPPU</name>